<name>D4Z228_SPHIU</name>
<dbReference type="RefSeq" id="WP_013040143.1">
    <property type="nucleotide sequence ID" value="NC_014006.1"/>
</dbReference>
<protein>
    <submittedName>
        <fullName evidence="1">Uncharacterized protein</fullName>
    </submittedName>
</protein>
<evidence type="ECO:0000313" key="2">
    <source>
        <dbReference type="Proteomes" id="UP000007753"/>
    </source>
</evidence>
<reference evidence="1 2" key="1">
    <citation type="journal article" date="2010" name="J. Bacteriol.">
        <title>Complete genome sequence of the representative gamma-hexachlorocyclohexane-degrading bacterium Sphingobium japonicum UT26.</title>
        <authorList>
            <person name="Nagata Y."/>
            <person name="Ohtsubo Y."/>
            <person name="Endo R."/>
            <person name="Ichikawa N."/>
            <person name="Ankai A."/>
            <person name="Oguchi A."/>
            <person name="Fukui S."/>
            <person name="Fujita N."/>
            <person name="Tsuda M."/>
        </authorList>
    </citation>
    <scope>NUCLEOTIDE SEQUENCE [LARGE SCALE GENOMIC DNA]</scope>
    <source>
        <strain evidence="2">DSM 16413 / CCM 7287 / MTCC 6362 / UT26 / NBRC 101211 / UT26S</strain>
    </source>
</reference>
<dbReference type="AlphaFoldDB" id="D4Z228"/>
<organism evidence="1 2">
    <name type="scientific">Sphingobium indicum (strain DSM 16413 / CCM 7287 / MTCC 6362 / UT26 / NBRC 101211 / UT26S)</name>
    <name type="common">Sphingobium japonicum</name>
    <dbReference type="NCBI Taxonomy" id="452662"/>
    <lineage>
        <taxon>Bacteria</taxon>
        <taxon>Pseudomonadati</taxon>
        <taxon>Pseudomonadota</taxon>
        <taxon>Alphaproteobacteria</taxon>
        <taxon>Sphingomonadales</taxon>
        <taxon>Sphingomonadaceae</taxon>
        <taxon>Sphingobium</taxon>
    </lineage>
</organism>
<evidence type="ECO:0000313" key="1">
    <source>
        <dbReference type="EMBL" id="BAI96660.1"/>
    </source>
</evidence>
<dbReference type="HOGENOM" id="CLU_1601009_0_0_5"/>
<dbReference type="EMBL" id="AP010803">
    <property type="protein sequence ID" value="BAI96660.1"/>
    <property type="molecule type" value="Genomic_DNA"/>
</dbReference>
<proteinExistence type="predicted"/>
<dbReference type="GeneID" id="29273431"/>
<dbReference type="Proteomes" id="UP000007753">
    <property type="component" value="Chromosome 1"/>
</dbReference>
<dbReference type="eggNOG" id="ENOG5030ZB3">
    <property type="taxonomic scope" value="Bacteria"/>
</dbReference>
<gene>
    <name evidence="1" type="ordered locus">SJA_C1-18260</name>
</gene>
<sequence>MRLSDELAARRRLYSMPLITAPALLVIDIPPAFAGAGLALGRYYPVIVETDDELAEFGAFLNEDRPALRPPDLLDRRPSQRDASAITFIEYAPPTNGWPWMLLCHWPRAFAAMAGTDPEMLARGAYTTETLPSQAALQSVVISFVAAFGDGVEVVVVPPVAGTAGHG</sequence>
<accession>D4Z228</accession>
<dbReference type="KEGG" id="sjp:SJA_C1-18260"/>
<keyword evidence="2" id="KW-1185">Reference proteome</keyword>